<sequence length="106" mass="12106">MSSDKSEGEGGMDNQPKKHTSKTPSWCSKEYTGFLWHLDDIIAAQRVPKVGHRCIWGSALRHQYHPEPDNFNTSAPAPLGLPKNCYDRAWVETLRDFERAALKQHE</sequence>
<protein>
    <submittedName>
        <fullName evidence="2">Uncharacterized protein</fullName>
    </submittedName>
</protein>
<organism evidence="2 3">
    <name type="scientific">Paxillus involutus ATCC 200175</name>
    <dbReference type="NCBI Taxonomy" id="664439"/>
    <lineage>
        <taxon>Eukaryota</taxon>
        <taxon>Fungi</taxon>
        <taxon>Dikarya</taxon>
        <taxon>Basidiomycota</taxon>
        <taxon>Agaricomycotina</taxon>
        <taxon>Agaricomycetes</taxon>
        <taxon>Agaricomycetidae</taxon>
        <taxon>Boletales</taxon>
        <taxon>Paxilineae</taxon>
        <taxon>Paxillaceae</taxon>
        <taxon>Paxillus</taxon>
    </lineage>
</organism>
<reference evidence="2 3" key="1">
    <citation type="submission" date="2014-06" db="EMBL/GenBank/DDBJ databases">
        <authorList>
            <consortium name="DOE Joint Genome Institute"/>
            <person name="Kuo A."/>
            <person name="Kohler A."/>
            <person name="Nagy L.G."/>
            <person name="Floudas D."/>
            <person name="Copeland A."/>
            <person name="Barry K.W."/>
            <person name="Cichocki N."/>
            <person name="Veneault-Fourrey C."/>
            <person name="LaButti K."/>
            <person name="Lindquist E.A."/>
            <person name="Lipzen A."/>
            <person name="Lundell T."/>
            <person name="Morin E."/>
            <person name="Murat C."/>
            <person name="Sun H."/>
            <person name="Tunlid A."/>
            <person name="Henrissat B."/>
            <person name="Grigoriev I.V."/>
            <person name="Hibbett D.S."/>
            <person name="Martin F."/>
            <person name="Nordberg H.P."/>
            <person name="Cantor M.N."/>
            <person name="Hua S.X."/>
        </authorList>
    </citation>
    <scope>NUCLEOTIDE SEQUENCE [LARGE SCALE GENOMIC DNA]</scope>
    <source>
        <strain evidence="2 3">ATCC 200175</strain>
    </source>
</reference>
<dbReference type="Proteomes" id="UP000053647">
    <property type="component" value="Unassembled WGS sequence"/>
</dbReference>
<dbReference type="HOGENOM" id="CLU_143001_0_0_1"/>
<accession>A0A0C9TD59</accession>
<keyword evidence="3" id="KW-1185">Reference proteome</keyword>
<dbReference type="OrthoDB" id="2658401at2759"/>
<evidence type="ECO:0000313" key="2">
    <source>
        <dbReference type="EMBL" id="KIJ05151.1"/>
    </source>
</evidence>
<dbReference type="EMBL" id="KN821207">
    <property type="protein sequence ID" value="KIJ05151.1"/>
    <property type="molecule type" value="Genomic_DNA"/>
</dbReference>
<name>A0A0C9TD59_PAXIN</name>
<reference evidence="3" key="2">
    <citation type="submission" date="2015-01" db="EMBL/GenBank/DDBJ databases">
        <title>Evolutionary Origins and Diversification of the Mycorrhizal Mutualists.</title>
        <authorList>
            <consortium name="DOE Joint Genome Institute"/>
            <consortium name="Mycorrhizal Genomics Consortium"/>
            <person name="Kohler A."/>
            <person name="Kuo A."/>
            <person name="Nagy L.G."/>
            <person name="Floudas D."/>
            <person name="Copeland A."/>
            <person name="Barry K.W."/>
            <person name="Cichocki N."/>
            <person name="Veneault-Fourrey C."/>
            <person name="LaButti K."/>
            <person name="Lindquist E.A."/>
            <person name="Lipzen A."/>
            <person name="Lundell T."/>
            <person name="Morin E."/>
            <person name="Murat C."/>
            <person name="Riley R."/>
            <person name="Ohm R."/>
            <person name="Sun H."/>
            <person name="Tunlid A."/>
            <person name="Henrissat B."/>
            <person name="Grigoriev I.V."/>
            <person name="Hibbett D.S."/>
            <person name="Martin F."/>
        </authorList>
    </citation>
    <scope>NUCLEOTIDE SEQUENCE [LARGE SCALE GENOMIC DNA]</scope>
    <source>
        <strain evidence="3">ATCC 200175</strain>
    </source>
</reference>
<proteinExistence type="predicted"/>
<feature type="region of interest" description="Disordered" evidence="1">
    <location>
        <begin position="1"/>
        <end position="25"/>
    </location>
</feature>
<evidence type="ECO:0000256" key="1">
    <source>
        <dbReference type="SAM" id="MobiDB-lite"/>
    </source>
</evidence>
<gene>
    <name evidence="2" type="ORF">PAXINDRAFT_21572</name>
</gene>
<dbReference type="AlphaFoldDB" id="A0A0C9TD59"/>
<evidence type="ECO:0000313" key="3">
    <source>
        <dbReference type="Proteomes" id="UP000053647"/>
    </source>
</evidence>